<dbReference type="EMBL" id="JAAIPF010000043">
    <property type="protein sequence ID" value="NSF75046.1"/>
    <property type="molecule type" value="Genomic_DNA"/>
</dbReference>
<dbReference type="NCBIfam" id="NF033517">
    <property type="entry name" value="transpos_IS66"/>
    <property type="match status" value="1"/>
</dbReference>
<evidence type="ECO:0000259" key="1">
    <source>
        <dbReference type="Pfam" id="PF03050"/>
    </source>
</evidence>
<dbReference type="PANTHER" id="PTHR33678">
    <property type="entry name" value="BLL1576 PROTEIN"/>
    <property type="match status" value="1"/>
</dbReference>
<dbReference type="PANTHER" id="PTHR33678:SF1">
    <property type="entry name" value="BLL1576 PROTEIN"/>
    <property type="match status" value="1"/>
</dbReference>
<dbReference type="Pfam" id="PF13007">
    <property type="entry name" value="LZ_Tnp_IS66"/>
    <property type="match status" value="1"/>
</dbReference>
<name>A0ABX2GRQ0_9FIRM</name>
<reference evidence="4 5" key="1">
    <citation type="journal article" date="2020" name="Cell Host Microbe">
        <title>Functional and Genomic Variation between Human-Derived Isolates of Lachnospiraceae Reveals Inter- and Intra-Species Diversity.</title>
        <authorList>
            <person name="Sorbara M.T."/>
            <person name="Littmann E.R."/>
            <person name="Fontana E."/>
            <person name="Moody T.U."/>
            <person name="Kohout C.E."/>
            <person name="Gjonbalaj M."/>
            <person name="Eaton V."/>
            <person name="Seok R."/>
            <person name="Leiner I.M."/>
            <person name="Pamer E.G."/>
        </authorList>
    </citation>
    <scope>NUCLEOTIDE SEQUENCE [LARGE SCALE GENOMIC DNA]</scope>
    <source>
        <strain evidence="4 5">MSK.20.11</strain>
    </source>
</reference>
<gene>
    <name evidence="4" type="ORF">G4952_14870</name>
</gene>
<evidence type="ECO:0000259" key="3">
    <source>
        <dbReference type="Pfam" id="PF13817"/>
    </source>
</evidence>
<feature type="domain" description="Transposase IS66 C-terminal" evidence="3">
    <location>
        <begin position="480"/>
        <end position="521"/>
    </location>
</feature>
<dbReference type="InterPro" id="IPR039552">
    <property type="entry name" value="IS66_C"/>
</dbReference>
<sequence>MAMEYTEEQLKKFNKDTIVQLFLAQQAQLKDIDNKLQLVLEQLAVMNNHRFGKSSEKLDTDNQIAFLEVDGEIVFFNEAEAIASITDYDEDEPVKTRSKKVKGKRAENLKDLPIVPVSHMMSEAELIAEFGENGWYQLEDEIYNRYKFTPAKVEVEEHHVGVYKSKKDNHFKKADHPGYLLRNSLVSESLEAAIINAKYVNAVPLYRQEQEFERYGLHITRGEMAHWTILCAERYLSIFYDYLHKKMYDYHVLQADETPVRVTKENRTTGDKHYMWVYRTGRLNADKHIVLYEYQPSRNASHPRRFLKDFKGICVTDGYQVYHTIENEREDLKIAGCWAHSRRRFDEAIKALPKSSRSNSLAYLALKQIQAIYREENKLADMTFEKRLEHRQLTVKPLVDAYFTWVKENLTKVPSKGKMHNGFSYSINQEKYLRVFLEDGSVPMDNNAAEQSIRGFCVGKKNWVMIDTIAGAESSAIIYSLAETAKANNLKPYDYFKYLLTEIPKHLDDKNDDFCESLLPWSENLPADCRKKQ</sequence>
<feature type="domain" description="Transposase TnpC homeodomain" evidence="2">
    <location>
        <begin position="41"/>
        <end position="115"/>
    </location>
</feature>
<evidence type="ECO:0000259" key="2">
    <source>
        <dbReference type="Pfam" id="PF13007"/>
    </source>
</evidence>
<dbReference type="InterPro" id="IPR004291">
    <property type="entry name" value="Transposase_IS66_central"/>
</dbReference>
<feature type="domain" description="Transposase IS66 central" evidence="1">
    <location>
        <begin position="184"/>
        <end position="473"/>
    </location>
</feature>
<accession>A0ABX2GRQ0</accession>
<dbReference type="InterPro" id="IPR052344">
    <property type="entry name" value="Transposase-related"/>
</dbReference>
<proteinExistence type="predicted"/>
<dbReference type="InterPro" id="IPR024463">
    <property type="entry name" value="Transposase_TnpC_homeodom"/>
</dbReference>
<keyword evidence="5" id="KW-1185">Reference proteome</keyword>
<organism evidence="4 5">
    <name type="scientific">Blautia wexlerae</name>
    <dbReference type="NCBI Taxonomy" id="418240"/>
    <lineage>
        <taxon>Bacteria</taxon>
        <taxon>Bacillati</taxon>
        <taxon>Bacillota</taxon>
        <taxon>Clostridia</taxon>
        <taxon>Lachnospirales</taxon>
        <taxon>Lachnospiraceae</taxon>
        <taxon>Blautia</taxon>
    </lineage>
</organism>
<dbReference type="Proteomes" id="UP000822152">
    <property type="component" value="Unassembled WGS sequence"/>
</dbReference>
<evidence type="ECO:0000313" key="4">
    <source>
        <dbReference type="EMBL" id="NSF75046.1"/>
    </source>
</evidence>
<dbReference type="Pfam" id="PF13817">
    <property type="entry name" value="DDE_Tnp_IS66_C"/>
    <property type="match status" value="1"/>
</dbReference>
<dbReference type="RefSeq" id="WP_173744283.1">
    <property type="nucleotide sequence ID" value="NZ_JAAIPF010000043.1"/>
</dbReference>
<dbReference type="Pfam" id="PF03050">
    <property type="entry name" value="DDE_Tnp_IS66"/>
    <property type="match status" value="1"/>
</dbReference>
<protein>
    <submittedName>
        <fullName evidence="4">IS66 family transposase</fullName>
    </submittedName>
</protein>
<evidence type="ECO:0000313" key="5">
    <source>
        <dbReference type="Proteomes" id="UP000822152"/>
    </source>
</evidence>
<comment type="caution">
    <text evidence="4">The sequence shown here is derived from an EMBL/GenBank/DDBJ whole genome shotgun (WGS) entry which is preliminary data.</text>
</comment>